<evidence type="ECO:0000256" key="1">
    <source>
        <dbReference type="ARBA" id="ARBA00022741"/>
    </source>
</evidence>
<keyword evidence="2 6" id="KW-0251">Elongation factor</keyword>
<keyword evidence="3" id="KW-0648">Protein biosynthesis</keyword>
<dbReference type="PANTHER" id="PTHR43721">
    <property type="entry name" value="ELONGATION FACTOR TU-RELATED"/>
    <property type="match status" value="1"/>
</dbReference>
<accession>R0KJQ2</accession>
<evidence type="ECO:0000256" key="3">
    <source>
        <dbReference type="ARBA" id="ARBA00022917"/>
    </source>
</evidence>
<evidence type="ECO:0000256" key="4">
    <source>
        <dbReference type="ARBA" id="ARBA00023128"/>
    </source>
</evidence>
<dbReference type="InterPro" id="IPR009000">
    <property type="entry name" value="Transl_B-barrel_sf"/>
</dbReference>
<proteinExistence type="predicted"/>
<evidence type="ECO:0000313" key="6">
    <source>
        <dbReference type="EMBL" id="EOA93363.1"/>
    </source>
</evidence>
<keyword evidence="4" id="KW-0496">Mitochondrion</keyword>
<sequence>MDPPHTCGSAPHLWGAVGQVGVQHVVVYVNKADAVADPELLPLVELEVRELLAEFGFDGDKTPVIVTGTLERGTIRKGDECEFLGYNRSLRSVVTGQSLPHSGCPIESAP</sequence>
<gene>
    <name evidence="6" type="ORF">Anapl_17825</name>
</gene>
<dbReference type="InterPro" id="IPR050055">
    <property type="entry name" value="EF-Tu_GTPase"/>
</dbReference>
<dbReference type="EMBL" id="KB746644">
    <property type="protein sequence ID" value="EOA93363.1"/>
    <property type="molecule type" value="Genomic_DNA"/>
</dbReference>
<dbReference type="GO" id="GO:0005739">
    <property type="term" value="C:mitochondrion"/>
    <property type="evidence" value="ECO:0007669"/>
    <property type="project" value="TreeGrafter"/>
</dbReference>
<dbReference type="Gene3D" id="3.40.50.300">
    <property type="entry name" value="P-loop containing nucleotide triphosphate hydrolases"/>
    <property type="match status" value="1"/>
</dbReference>
<dbReference type="GO" id="GO:0003746">
    <property type="term" value="F:translation elongation factor activity"/>
    <property type="evidence" value="ECO:0007669"/>
    <property type="project" value="UniProtKB-KW"/>
</dbReference>
<dbReference type="PANTHER" id="PTHR43721:SF36">
    <property type="entry name" value="ELONGATION FACTOR TU, MITOCHONDRIAL"/>
    <property type="match status" value="1"/>
</dbReference>
<reference evidence="7" key="1">
    <citation type="journal article" date="2013" name="Nat. Genet.">
        <title>The duck genome and transcriptome provide insight into an avian influenza virus reservoir species.</title>
        <authorList>
            <person name="Huang Y."/>
            <person name="Li Y."/>
            <person name="Burt D.W."/>
            <person name="Chen H."/>
            <person name="Zhang Y."/>
            <person name="Qian W."/>
            <person name="Kim H."/>
            <person name="Gan S."/>
            <person name="Zhao Y."/>
            <person name="Li J."/>
            <person name="Yi K."/>
            <person name="Feng H."/>
            <person name="Zhu P."/>
            <person name="Li B."/>
            <person name="Liu Q."/>
            <person name="Fairley S."/>
            <person name="Magor K.E."/>
            <person name="Du Z."/>
            <person name="Hu X."/>
            <person name="Goodman L."/>
            <person name="Tafer H."/>
            <person name="Vignal A."/>
            <person name="Lee T."/>
            <person name="Kim K.W."/>
            <person name="Sheng Z."/>
            <person name="An Y."/>
            <person name="Searle S."/>
            <person name="Herrero J."/>
            <person name="Groenen M.A."/>
            <person name="Crooijmans R.P."/>
            <person name="Faraut T."/>
            <person name="Cai Q."/>
            <person name="Webster R.G."/>
            <person name="Aldridge J.R."/>
            <person name="Warren W.C."/>
            <person name="Bartschat S."/>
            <person name="Kehr S."/>
            <person name="Marz M."/>
            <person name="Stadler P.F."/>
            <person name="Smith J."/>
            <person name="Kraus R.H."/>
            <person name="Zhao Y."/>
            <person name="Ren L."/>
            <person name="Fei J."/>
            <person name="Morisson M."/>
            <person name="Kaiser P."/>
            <person name="Griffin D.K."/>
            <person name="Rao M."/>
            <person name="Pitel F."/>
            <person name="Wang J."/>
            <person name="Li N."/>
        </authorList>
    </citation>
    <scope>NUCLEOTIDE SEQUENCE [LARGE SCALE GENOMIC DNA]</scope>
</reference>
<evidence type="ECO:0000313" key="7">
    <source>
        <dbReference type="Proteomes" id="UP000296049"/>
    </source>
</evidence>
<evidence type="ECO:0000256" key="5">
    <source>
        <dbReference type="ARBA" id="ARBA00023134"/>
    </source>
</evidence>
<keyword evidence="1" id="KW-0547">Nucleotide-binding</keyword>
<dbReference type="SUPFAM" id="SSF52540">
    <property type="entry name" value="P-loop containing nucleoside triphosphate hydrolases"/>
    <property type="match status" value="1"/>
</dbReference>
<organism evidence="6 7">
    <name type="scientific">Anas platyrhynchos</name>
    <name type="common">Mallard</name>
    <name type="synonym">Anas boschas</name>
    <dbReference type="NCBI Taxonomy" id="8839"/>
    <lineage>
        <taxon>Eukaryota</taxon>
        <taxon>Metazoa</taxon>
        <taxon>Chordata</taxon>
        <taxon>Craniata</taxon>
        <taxon>Vertebrata</taxon>
        <taxon>Euteleostomi</taxon>
        <taxon>Archelosauria</taxon>
        <taxon>Archosauria</taxon>
        <taxon>Dinosauria</taxon>
        <taxon>Saurischia</taxon>
        <taxon>Theropoda</taxon>
        <taxon>Coelurosauria</taxon>
        <taxon>Aves</taxon>
        <taxon>Neognathae</taxon>
        <taxon>Galloanserae</taxon>
        <taxon>Anseriformes</taxon>
        <taxon>Anatidae</taxon>
        <taxon>Anatinae</taxon>
        <taxon>Anas</taxon>
    </lineage>
</organism>
<dbReference type="Proteomes" id="UP000296049">
    <property type="component" value="Unassembled WGS sequence"/>
</dbReference>
<protein>
    <submittedName>
        <fullName evidence="6">Elongation factor Tu, mitochondrial</fullName>
    </submittedName>
</protein>
<dbReference type="SUPFAM" id="SSF50447">
    <property type="entry name" value="Translation proteins"/>
    <property type="match status" value="1"/>
</dbReference>
<keyword evidence="7" id="KW-1185">Reference proteome</keyword>
<keyword evidence="5" id="KW-0342">GTP-binding</keyword>
<dbReference type="GO" id="GO:0005525">
    <property type="term" value="F:GTP binding"/>
    <property type="evidence" value="ECO:0007669"/>
    <property type="project" value="UniProtKB-KW"/>
</dbReference>
<dbReference type="GO" id="GO:0070125">
    <property type="term" value="P:mitochondrial translational elongation"/>
    <property type="evidence" value="ECO:0007669"/>
    <property type="project" value="TreeGrafter"/>
</dbReference>
<name>R0KJQ2_ANAPL</name>
<dbReference type="AlphaFoldDB" id="R0KJQ2"/>
<evidence type="ECO:0000256" key="2">
    <source>
        <dbReference type="ARBA" id="ARBA00022768"/>
    </source>
</evidence>
<dbReference type="InterPro" id="IPR027417">
    <property type="entry name" value="P-loop_NTPase"/>
</dbReference>